<dbReference type="AlphaFoldDB" id="B1YJP3"/>
<keyword evidence="8" id="KW-1185">Reference proteome</keyword>
<keyword evidence="4 7" id="KW-0808">Transferase</keyword>
<dbReference type="PANTHER" id="PTHR37316:SF3">
    <property type="entry name" value="TEICHOIC ACID GLYCEROL-PHOSPHATE TRANSFERASE"/>
    <property type="match status" value="1"/>
</dbReference>
<dbReference type="GO" id="GO:0019350">
    <property type="term" value="P:teichoic acid biosynthetic process"/>
    <property type="evidence" value="ECO:0007669"/>
    <property type="project" value="UniProtKB-KW"/>
</dbReference>
<proteinExistence type="inferred from homology"/>
<dbReference type="Gene3D" id="3.40.50.12580">
    <property type="match status" value="1"/>
</dbReference>
<reference evidence="8" key="3">
    <citation type="submission" date="2008-04" db="EMBL/GenBank/DDBJ databases">
        <title>Complete sequence of chromosome of Exiguobacterium sibiricum 255-15.</title>
        <authorList>
            <consortium name="US DOE Joint Genome Institute"/>
            <person name="Copeland A."/>
            <person name="Lucas S."/>
            <person name="Lapidus A."/>
            <person name="Glavina del Rio T."/>
            <person name="Dalin E."/>
            <person name="Tice H."/>
            <person name="Bruce D."/>
            <person name="Goodwin L."/>
            <person name="Pitluck S."/>
            <person name="Kiss H."/>
            <person name="Chertkov O."/>
            <person name="Monk C."/>
            <person name="Brettin T."/>
            <person name="Detter J.C."/>
            <person name="Han C."/>
            <person name="Kuske C.R."/>
            <person name="Schmutz J."/>
            <person name="Larimer F."/>
            <person name="Land M."/>
            <person name="Hauser L."/>
            <person name="Kyrpides N."/>
            <person name="Mikhailova N."/>
            <person name="Vishnivetskaya T."/>
            <person name="Rodrigues D.F."/>
            <person name="Gilichinsky D."/>
            <person name="Tiedje J."/>
            <person name="Richardson P."/>
        </authorList>
    </citation>
    <scope>NUCLEOTIDE SEQUENCE [LARGE SCALE GENOMIC DNA]</scope>
    <source>
        <strain evidence="8">DSM 17290 / CIP 109462 / JCM 13490 / 255-15</strain>
    </source>
</reference>
<dbReference type="SUPFAM" id="SSF53756">
    <property type="entry name" value="UDP-Glycosyltransferase/glycogen phosphorylase"/>
    <property type="match status" value="1"/>
</dbReference>
<accession>B1YJP3</accession>
<comment type="subcellular location">
    <subcellularLocation>
        <location evidence="1">Cell membrane</location>
        <topology evidence="1">Peripheral membrane protein</topology>
    </subcellularLocation>
</comment>
<name>B1YJP3_EXIS2</name>
<evidence type="ECO:0000256" key="5">
    <source>
        <dbReference type="ARBA" id="ARBA00022944"/>
    </source>
</evidence>
<keyword evidence="5" id="KW-0777">Teichoic acid biosynthesis</keyword>
<dbReference type="PANTHER" id="PTHR37316">
    <property type="entry name" value="TEICHOIC ACID GLYCEROL-PHOSPHATE PRIMASE"/>
    <property type="match status" value="1"/>
</dbReference>
<dbReference type="InterPro" id="IPR051612">
    <property type="entry name" value="Teichoic_Acid_Biosynth"/>
</dbReference>
<protein>
    <submittedName>
        <fullName evidence="7">CDP-glycerol:poly(Glycerophosphate) glycerophosphotransferase</fullName>
    </submittedName>
</protein>
<dbReference type="OrthoDB" id="9811865at2"/>
<dbReference type="eggNOG" id="COG1887">
    <property type="taxonomic scope" value="Bacteria"/>
</dbReference>
<dbReference type="HOGENOM" id="CLU_029598_1_1_9"/>
<gene>
    <name evidence="7" type="ordered locus">Exig_0592</name>
</gene>
<evidence type="ECO:0000256" key="2">
    <source>
        <dbReference type="ARBA" id="ARBA00010488"/>
    </source>
</evidence>
<evidence type="ECO:0000313" key="7">
    <source>
        <dbReference type="EMBL" id="ACB60073.1"/>
    </source>
</evidence>
<dbReference type="RefSeq" id="WP_012369497.1">
    <property type="nucleotide sequence ID" value="NC_010556.1"/>
</dbReference>
<dbReference type="Gene3D" id="3.40.50.11820">
    <property type="match status" value="1"/>
</dbReference>
<dbReference type="EMBL" id="CP001022">
    <property type="protein sequence ID" value="ACB60073.1"/>
    <property type="molecule type" value="Genomic_DNA"/>
</dbReference>
<reference evidence="7 8" key="1">
    <citation type="journal article" date="2006" name="Extremophiles">
        <title>Characterization of Exiguobacterium isolates from the Siberian permafrost. Description of Exiguobacterium sibiricum sp. nov.</title>
        <authorList>
            <person name="Rodrigues D.F."/>
            <person name="Goris J."/>
            <person name="Vishnivetskaya T."/>
            <person name="Gilichinsky D."/>
            <person name="Thomashow M.F."/>
            <person name="Tiedje J.M."/>
        </authorList>
    </citation>
    <scope>NUCLEOTIDE SEQUENCE [LARGE SCALE GENOMIC DNA]</scope>
    <source>
        <strain evidence="8">DSM 17290 / CIP 109462 / JCM 13490 / 255-15</strain>
    </source>
</reference>
<dbReference type="STRING" id="262543.Exig_0592"/>
<evidence type="ECO:0000313" key="8">
    <source>
        <dbReference type="Proteomes" id="UP000001681"/>
    </source>
</evidence>
<comment type="similarity">
    <text evidence="2">Belongs to the CDP-glycerol glycerophosphotransferase family.</text>
</comment>
<dbReference type="GO" id="GO:0005886">
    <property type="term" value="C:plasma membrane"/>
    <property type="evidence" value="ECO:0007669"/>
    <property type="project" value="UniProtKB-SubCell"/>
</dbReference>
<keyword evidence="3" id="KW-1003">Cell membrane</keyword>
<sequence length="406" mass="48522">MKRQLRQWMIKRTKLVETGLHLVMRVFACLPVHPNRFLFESFLGKQYSDNPRSIYEALKKDHPEYELIFSKDRHRVFDDPSVRTVNRMTIRWIYLLATSRVWVSNSRLPSWLFKRKGTIYLQTWHGTPLKKLALDMDDVQMADTTTERYKRDFAREASKWDLLISPNAYSSRIFRRAFDFSGELLEIGYPRNDLFYETKRHPEIRERVYSRYNIDRTKKIILYAPTWRDNEYVAKGSYSFKLPFSLEQFEKQFGTEYTLLIRMHYLVADQVDTAGYPSVRNASDYPDISELYIAADAMVTDYSSVMFDYAHLKRPMIFYTYDLEHYRDQLRGFYFDFEQEAPGPLVLQQSRLFEEIDRLHEWSDRYGPAFDAFEKKFCQWDDGTASVQAYQRLLQPVSNQHKGESS</sequence>
<reference evidence="7 8" key="2">
    <citation type="journal article" date="2008" name="BMC Genomics">
        <title>Architecture of thermal adaptation in an Exiguobacterium sibiricum strain isolated from 3 million year old permafrost: a genome and transcriptome approach.</title>
        <authorList>
            <person name="Rodrigues D.F."/>
            <person name="Ivanova N."/>
            <person name="He Z."/>
            <person name="Huebner M."/>
            <person name="Zhou J."/>
            <person name="Tiedje J.M."/>
        </authorList>
    </citation>
    <scope>NUCLEOTIDE SEQUENCE [LARGE SCALE GENOMIC DNA]</scope>
    <source>
        <strain evidence="8">DSM 17290 / CIP 109462 / JCM 13490 / 255-15</strain>
    </source>
</reference>
<keyword evidence="6" id="KW-0472">Membrane</keyword>
<dbReference type="InterPro" id="IPR043148">
    <property type="entry name" value="TagF_C"/>
</dbReference>
<dbReference type="InterPro" id="IPR043149">
    <property type="entry name" value="TagF_N"/>
</dbReference>
<evidence type="ECO:0000256" key="4">
    <source>
        <dbReference type="ARBA" id="ARBA00022679"/>
    </source>
</evidence>
<dbReference type="Pfam" id="PF04464">
    <property type="entry name" value="Glyphos_transf"/>
    <property type="match status" value="1"/>
</dbReference>
<dbReference type="GO" id="GO:0047355">
    <property type="term" value="F:CDP-glycerol glycerophosphotransferase activity"/>
    <property type="evidence" value="ECO:0007669"/>
    <property type="project" value="InterPro"/>
</dbReference>
<evidence type="ECO:0000256" key="1">
    <source>
        <dbReference type="ARBA" id="ARBA00004202"/>
    </source>
</evidence>
<dbReference type="Proteomes" id="UP000001681">
    <property type="component" value="Chromosome"/>
</dbReference>
<dbReference type="InterPro" id="IPR007554">
    <property type="entry name" value="Glycerophosphate_synth"/>
</dbReference>
<evidence type="ECO:0000256" key="6">
    <source>
        <dbReference type="ARBA" id="ARBA00023136"/>
    </source>
</evidence>
<dbReference type="KEGG" id="esi:Exig_0592"/>
<evidence type="ECO:0000256" key="3">
    <source>
        <dbReference type="ARBA" id="ARBA00022475"/>
    </source>
</evidence>
<organism evidence="7 8">
    <name type="scientific">Exiguobacterium sibiricum (strain DSM 17290 / CCUG 55495 / CIP 109462 / JCM 13490 / 255-15)</name>
    <dbReference type="NCBI Taxonomy" id="262543"/>
    <lineage>
        <taxon>Bacteria</taxon>
        <taxon>Bacillati</taxon>
        <taxon>Bacillota</taxon>
        <taxon>Bacilli</taxon>
        <taxon>Bacillales</taxon>
        <taxon>Bacillales Family XII. Incertae Sedis</taxon>
        <taxon>Exiguobacterium</taxon>
    </lineage>
</organism>